<protein>
    <recommendedName>
        <fullName evidence="2">Tll0287-like domain-containing protein</fullName>
    </recommendedName>
</protein>
<reference evidence="3" key="1">
    <citation type="submission" date="2019-09" db="EMBL/GenBank/DDBJ databases">
        <authorList>
            <person name="Cremers G."/>
        </authorList>
    </citation>
    <scope>NUCLEOTIDE SEQUENCE [LARGE SCALE GENOMIC DNA]</scope>
    <source>
        <strain evidence="3">3B</strain>
    </source>
</reference>
<evidence type="ECO:0000313" key="4">
    <source>
        <dbReference type="Proteomes" id="UP000381693"/>
    </source>
</evidence>
<comment type="caution">
    <text evidence="3">The sequence shown here is derived from an EMBL/GenBank/DDBJ whole genome shotgun (WGS) entry which is preliminary data.</text>
</comment>
<keyword evidence="1" id="KW-1133">Transmembrane helix</keyword>
<dbReference type="OrthoDB" id="5392220at2"/>
<evidence type="ECO:0000259" key="2">
    <source>
        <dbReference type="Pfam" id="PF11845"/>
    </source>
</evidence>
<dbReference type="Pfam" id="PF11845">
    <property type="entry name" value="Tll0287-like"/>
    <property type="match status" value="1"/>
</dbReference>
<keyword evidence="1" id="KW-0472">Membrane</keyword>
<proteinExistence type="predicted"/>
<dbReference type="EMBL" id="CABFUZ020000095">
    <property type="protein sequence ID" value="VVM05633.1"/>
    <property type="molecule type" value="Genomic_DNA"/>
</dbReference>
<evidence type="ECO:0000256" key="1">
    <source>
        <dbReference type="SAM" id="Phobius"/>
    </source>
</evidence>
<feature type="transmembrane region" description="Helical" evidence="1">
    <location>
        <begin position="21"/>
        <end position="38"/>
    </location>
</feature>
<feature type="domain" description="Tll0287-like" evidence="2">
    <location>
        <begin position="78"/>
        <end position="226"/>
    </location>
</feature>
<dbReference type="Proteomes" id="UP000381693">
    <property type="component" value="Unassembled WGS sequence"/>
</dbReference>
<keyword evidence="1" id="KW-0812">Transmembrane</keyword>
<organism evidence="3 4">
    <name type="scientific">Methylacidimicrobium cyclopophantes</name>
    <dbReference type="NCBI Taxonomy" id="1041766"/>
    <lineage>
        <taxon>Bacteria</taxon>
        <taxon>Pseudomonadati</taxon>
        <taxon>Verrucomicrobiota</taxon>
        <taxon>Methylacidimicrobium</taxon>
    </lineage>
</organism>
<gene>
    <name evidence="3" type="ORF">MAMC_00716</name>
</gene>
<keyword evidence="4" id="KW-1185">Reference proteome</keyword>
<evidence type="ECO:0000313" key="3">
    <source>
        <dbReference type="EMBL" id="VVM05633.1"/>
    </source>
</evidence>
<dbReference type="AlphaFoldDB" id="A0A5E6M8E3"/>
<accession>A0A5E6M8E3</accession>
<dbReference type="InterPro" id="IPR021796">
    <property type="entry name" value="Tll0287-like_dom"/>
</dbReference>
<sequence>MKEGAPQLRFKSIIEMAPVGLMSYLVWILSLFFFLLGIDRSSAQGDGRPLVLQPTLEETDRVRAIAQPVAQALLRTIREELTHALATGGPAEAVSVCRIQAPLLTKEVRERAQPAGTIFLLKRTSDRVRNPSDAADPVERQALQIYLEAASRHEPLPPDLLQKVVAGGRTTYRYYQPIRVTALCLTCHGDPATLPPDVKAKLREQYPQDQAVGYKDGDFRGLVVVGLNSP</sequence>
<name>A0A5E6M8E3_9BACT</name>